<evidence type="ECO:0000313" key="2">
    <source>
        <dbReference type="EMBL" id="KAK1370724.1"/>
    </source>
</evidence>
<evidence type="ECO:0000313" key="3">
    <source>
        <dbReference type="Proteomes" id="UP001237642"/>
    </source>
</evidence>
<dbReference type="InterPro" id="IPR001810">
    <property type="entry name" value="F-box_dom"/>
</dbReference>
<dbReference type="InterPro" id="IPR005174">
    <property type="entry name" value="KIB1-4_b-propeller"/>
</dbReference>
<dbReference type="InterPro" id="IPR036047">
    <property type="entry name" value="F-box-like_dom_sf"/>
</dbReference>
<sequence length="404" mass="46151">MVRRLDYINLLPEEMITNIFTRLPAESLGRCKCVSKPWNSFISDTDFVQAHLTKTSVTKLVLISVLTDQGALYSVDFFGDKKYSYKNPNCKNYLRIYSSRMEEKPSTIRKLNFNLPNKWYRVWGSCDGLILVQDNRALRSMFVLNPTTLESKELPVMPMCFYNYDDICTVFGFGYDLSCDDYAVVAISYHREFNIDACVYVYMLKTKQWKKVGFSPYDHKHQRCVSGIYFKGSLHWLIEKPSIIAAYDVGNKNFSGVPLPIGDFDSSSEFPRLGILKGCLCLFSNVINSISELYVMQEYGVVESWTKLSVLLTDVSHVASLDLLEDSSVLLKSGQSVLLVSSAEKSTIRNMKVLGLPNDFRVGMSFVESLVSPNKDGNKKIRRRKSETMTTRNRDDISGWLMAW</sequence>
<dbReference type="Gene3D" id="1.20.1280.50">
    <property type="match status" value="1"/>
</dbReference>
<dbReference type="Pfam" id="PF12937">
    <property type="entry name" value="F-box-like"/>
    <property type="match status" value="1"/>
</dbReference>
<dbReference type="PANTHER" id="PTHR31672">
    <property type="entry name" value="BNACNNG10540D PROTEIN"/>
    <property type="match status" value="1"/>
</dbReference>
<feature type="domain" description="F-box" evidence="1">
    <location>
        <begin position="5"/>
        <end position="52"/>
    </location>
</feature>
<dbReference type="SMART" id="SM00256">
    <property type="entry name" value="FBOX"/>
    <property type="match status" value="1"/>
</dbReference>
<gene>
    <name evidence="2" type="ORF">POM88_036816</name>
</gene>
<dbReference type="Pfam" id="PF03478">
    <property type="entry name" value="Beta-prop_KIB1-4"/>
    <property type="match status" value="1"/>
</dbReference>
<keyword evidence="3" id="KW-1185">Reference proteome</keyword>
<proteinExistence type="predicted"/>
<dbReference type="CDD" id="cd22157">
    <property type="entry name" value="F-box_AtFBW1-like"/>
    <property type="match status" value="1"/>
</dbReference>
<reference evidence="2" key="1">
    <citation type="submission" date="2023-02" db="EMBL/GenBank/DDBJ databases">
        <title>Genome of toxic invasive species Heracleum sosnowskyi carries increased number of genes despite the absence of recent whole-genome duplications.</title>
        <authorList>
            <person name="Schelkunov M."/>
            <person name="Shtratnikova V."/>
            <person name="Makarenko M."/>
            <person name="Klepikova A."/>
            <person name="Omelchenko D."/>
            <person name="Novikova G."/>
            <person name="Obukhova E."/>
            <person name="Bogdanov V."/>
            <person name="Penin A."/>
            <person name="Logacheva M."/>
        </authorList>
    </citation>
    <scope>NUCLEOTIDE SEQUENCE</scope>
    <source>
        <strain evidence="2">Hsosn_3</strain>
        <tissue evidence="2">Leaf</tissue>
    </source>
</reference>
<evidence type="ECO:0000259" key="1">
    <source>
        <dbReference type="PROSITE" id="PS50181"/>
    </source>
</evidence>
<dbReference type="NCBIfam" id="TIGR01640">
    <property type="entry name" value="F_box_assoc_1"/>
    <property type="match status" value="1"/>
</dbReference>
<dbReference type="SUPFAM" id="SSF81383">
    <property type="entry name" value="F-box domain"/>
    <property type="match status" value="1"/>
</dbReference>
<dbReference type="EMBL" id="JAUIZM010000008">
    <property type="protein sequence ID" value="KAK1370724.1"/>
    <property type="molecule type" value="Genomic_DNA"/>
</dbReference>
<protein>
    <submittedName>
        <fullName evidence="2">F-box domain-containing protein</fullName>
    </submittedName>
</protein>
<dbReference type="PANTHER" id="PTHR31672:SF13">
    <property type="entry name" value="F-BOX PROTEIN CPR30-LIKE"/>
    <property type="match status" value="1"/>
</dbReference>
<dbReference type="Proteomes" id="UP001237642">
    <property type="component" value="Unassembled WGS sequence"/>
</dbReference>
<dbReference type="InterPro" id="IPR050796">
    <property type="entry name" value="SCF_F-box_component"/>
</dbReference>
<dbReference type="InterPro" id="IPR017451">
    <property type="entry name" value="F-box-assoc_interact_dom"/>
</dbReference>
<dbReference type="PROSITE" id="PS50181">
    <property type="entry name" value="FBOX"/>
    <property type="match status" value="1"/>
</dbReference>
<comment type="caution">
    <text evidence="2">The sequence shown here is derived from an EMBL/GenBank/DDBJ whole genome shotgun (WGS) entry which is preliminary data.</text>
</comment>
<dbReference type="AlphaFoldDB" id="A0AAD8HQH0"/>
<accession>A0AAD8HQH0</accession>
<organism evidence="2 3">
    <name type="scientific">Heracleum sosnowskyi</name>
    <dbReference type="NCBI Taxonomy" id="360622"/>
    <lineage>
        <taxon>Eukaryota</taxon>
        <taxon>Viridiplantae</taxon>
        <taxon>Streptophyta</taxon>
        <taxon>Embryophyta</taxon>
        <taxon>Tracheophyta</taxon>
        <taxon>Spermatophyta</taxon>
        <taxon>Magnoliopsida</taxon>
        <taxon>eudicotyledons</taxon>
        <taxon>Gunneridae</taxon>
        <taxon>Pentapetalae</taxon>
        <taxon>asterids</taxon>
        <taxon>campanulids</taxon>
        <taxon>Apiales</taxon>
        <taxon>Apiaceae</taxon>
        <taxon>Apioideae</taxon>
        <taxon>apioid superclade</taxon>
        <taxon>Tordylieae</taxon>
        <taxon>Tordyliinae</taxon>
        <taxon>Heracleum</taxon>
    </lineage>
</organism>
<reference evidence="2" key="2">
    <citation type="submission" date="2023-05" db="EMBL/GenBank/DDBJ databases">
        <authorList>
            <person name="Schelkunov M.I."/>
        </authorList>
    </citation>
    <scope>NUCLEOTIDE SEQUENCE</scope>
    <source>
        <strain evidence="2">Hsosn_3</strain>
        <tissue evidence="2">Leaf</tissue>
    </source>
</reference>
<name>A0AAD8HQH0_9APIA</name>